<accession>A0A2P8DY72</accession>
<evidence type="ECO:0000313" key="2">
    <source>
        <dbReference type="Proteomes" id="UP000243528"/>
    </source>
</evidence>
<organism evidence="1 2">
    <name type="scientific">Haloactinopolyspora alba</name>
    <dbReference type="NCBI Taxonomy" id="648780"/>
    <lineage>
        <taxon>Bacteria</taxon>
        <taxon>Bacillati</taxon>
        <taxon>Actinomycetota</taxon>
        <taxon>Actinomycetes</taxon>
        <taxon>Jiangellales</taxon>
        <taxon>Jiangellaceae</taxon>
        <taxon>Haloactinopolyspora</taxon>
    </lineage>
</organism>
<dbReference type="RefSeq" id="WP_106538177.1">
    <property type="nucleotide sequence ID" value="NZ_PYGE01000011.1"/>
</dbReference>
<evidence type="ECO:0000313" key="1">
    <source>
        <dbReference type="EMBL" id="PSL02180.1"/>
    </source>
</evidence>
<proteinExistence type="predicted"/>
<dbReference type="AlphaFoldDB" id="A0A2P8DY72"/>
<dbReference type="Proteomes" id="UP000243528">
    <property type="component" value="Unassembled WGS sequence"/>
</dbReference>
<protein>
    <submittedName>
        <fullName evidence="1">Uncharacterized protein</fullName>
    </submittedName>
</protein>
<comment type="caution">
    <text evidence="1">The sequence shown here is derived from an EMBL/GenBank/DDBJ whole genome shotgun (WGS) entry which is preliminary data.</text>
</comment>
<gene>
    <name evidence="1" type="ORF">CLV30_111135</name>
</gene>
<sequence>MTITFRLDDEAAVHANLEILAEHGELPPDSLLVLLGDADSRVIMAVAVDDLPADPPQDERVRILAPFLRRLREDIDVDGVALVIARRGTTQVGGGDLGWYDAFTGCAGTARLSCHGVYLATPSGVRHVRPGSSEAA</sequence>
<keyword evidence="2" id="KW-1185">Reference proteome</keyword>
<name>A0A2P8DY72_9ACTN</name>
<reference evidence="1 2" key="1">
    <citation type="submission" date="2018-03" db="EMBL/GenBank/DDBJ databases">
        <title>Genomic Encyclopedia of Archaeal and Bacterial Type Strains, Phase II (KMG-II): from individual species to whole genera.</title>
        <authorList>
            <person name="Goeker M."/>
        </authorList>
    </citation>
    <scope>NUCLEOTIDE SEQUENCE [LARGE SCALE GENOMIC DNA]</scope>
    <source>
        <strain evidence="1 2">DSM 45211</strain>
    </source>
</reference>
<dbReference type="EMBL" id="PYGE01000011">
    <property type="protein sequence ID" value="PSL02180.1"/>
    <property type="molecule type" value="Genomic_DNA"/>
</dbReference>